<comment type="caution">
    <text evidence="2">The sequence shown here is derived from an EMBL/GenBank/DDBJ whole genome shotgun (WGS) entry which is preliminary data.</text>
</comment>
<protein>
    <recommendedName>
        <fullName evidence="4">Pcc1-domain-containing protein</fullName>
    </recommendedName>
</protein>
<evidence type="ECO:0000313" key="2">
    <source>
        <dbReference type="EMBL" id="POS86014.1"/>
    </source>
</evidence>
<gene>
    <name evidence="2" type="ORF">EPUL_002100</name>
</gene>
<dbReference type="PANTHER" id="PTHR31283:SF5">
    <property type="entry name" value="EKC_KEOPS COMPLEX SUBUNIT LAGE3"/>
    <property type="match status" value="1"/>
</dbReference>
<dbReference type="EMBL" id="PEDP01000432">
    <property type="protein sequence ID" value="POS86014.1"/>
    <property type="molecule type" value="Genomic_DNA"/>
</dbReference>
<sequence>MESDPDEQFPHAITIDIPFPDMRYATTAIKALRVDSELSPLVRRNLNLITNPPYKSHQQDLSFPDTQKNILRTEYKAANNRILRVALNGFMESLSVVIGIMEELDVDSLNATVKISQDSLTGQEADSNDLFEDK</sequence>
<evidence type="ECO:0000256" key="1">
    <source>
        <dbReference type="ARBA" id="ARBA00007073"/>
    </source>
</evidence>
<keyword evidence="3" id="KW-1185">Reference proteome</keyword>
<comment type="similarity">
    <text evidence="1">Belongs to the CTAG/PCC1 family.</text>
</comment>
<name>A0A2S4PVH5_9PEZI</name>
<organism evidence="2 3">
    <name type="scientific">Erysiphe pulchra</name>
    <dbReference type="NCBI Taxonomy" id="225359"/>
    <lineage>
        <taxon>Eukaryota</taxon>
        <taxon>Fungi</taxon>
        <taxon>Dikarya</taxon>
        <taxon>Ascomycota</taxon>
        <taxon>Pezizomycotina</taxon>
        <taxon>Leotiomycetes</taxon>
        <taxon>Erysiphales</taxon>
        <taxon>Erysiphaceae</taxon>
        <taxon>Erysiphe</taxon>
    </lineage>
</organism>
<dbReference type="OrthoDB" id="10025739at2759"/>
<dbReference type="GO" id="GO:0000408">
    <property type="term" value="C:EKC/KEOPS complex"/>
    <property type="evidence" value="ECO:0007669"/>
    <property type="project" value="TreeGrafter"/>
</dbReference>
<dbReference type="Gene3D" id="3.30.310.50">
    <property type="entry name" value="Alpha-D-phosphohexomutase, C-terminal domain"/>
    <property type="match status" value="1"/>
</dbReference>
<evidence type="ECO:0008006" key="4">
    <source>
        <dbReference type="Google" id="ProtNLM"/>
    </source>
</evidence>
<evidence type="ECO:0000313" key="3">
    <source>
        <dbReference type="Proteomes" id="UP000237438"/>
    </source>
</evidence>
<dbReference type="Proteomes" id="UP000237438">
    <property type="component" value="Unassembled WGS sequence"/>
</dbReference>
<proteinExistence type="inferred from homology"/>
<reference evidence="2 3" key="1">
    <citation type="submission" date="2017-10" db="EMBL/GenBank/DDBJ databases">
        <title>Development of genomic resources for the powdery mildew, Erysiphe pulchra.</title>
        <authorList>
            <person name="Wadl P.A."/>
            <person name="Mack B.M."/>
            <person name="Moore G."/>
            <person name="Beltz S.B."/>
        </authorList>
    </citation>
    <scope>NUCLEOTIDE SEQUENCE [LARGE SCALE GENOMIC DNA]</scope>
    <source>
        <strain evidence="2">Cflorida</strain>
    </source>
</reference>
<dbReference type="GO" id="GO:0070525">
    <property type="term" value="P:tRNA threonylcarbamoyladenosine metabolic process"/>
    <property type="evidence" value="ECO:0007669"/>
    <property type="project" value="TreeGrafter"/>
</dbReference>
<dbReference type="Pfam" id="PF09341">
    <property type="entry name" value="Pcc1"/>
    <property type="match status" value="1"/>
</dbReference>
<dbReference type="AlphaFoldDB" id="A0A2S4PVH5"/>
<dbReference type="PANTHER" id="PTHR31283">
    <property type="entry name" value="EKC/KEOPS COMPLEX SUBUNIT PCC1 FAMILY MEMBER"/>
    <property type="match status" value="1"/>
</dbReference>
<accession>A0A2S4PVH5</accession>
<dbReference type="InterPro" id="IPR015419">
    <property type="entry name" value="CTAG/Pcc1"/>
</dbReference>